<accession>A0ABY8L6T7</accession>
<reference evidence="2 3" key="1">
    <citation type="submission" date="2023-04" db="EMBL/GenBank/DDBJ databases">
        <title>Tenacibaculum tangerinum sp. nov., isolated from sea tidal flat of South Korea.</title>
        <authorList>
            <person name="Lee S.H."/>
            <person name="Kim J.-J."/>
        </authorList>
    </citation>
    <scope>NUCLEOTIDE SEQUENCE [LARGE SCALE GENOMIC DNA]</scope>
    <source>
        <strain evidence="2 3">GRR-S3-23</strain>
    </source>
</reference>
<evidence type="ECO:0000313" key="2">
    <source>
        <dbReference type="EMBL" id="WGH77108.1"/>
    </source>
</evidence>
<evidence type="ECO:0000259" key="1">
    <source>
        <dbReference type="Pfam" id="PF13568"/>
    </source>
</evidence>
<dbReference type="EMBL" id="CP122539">
    <property type="protein sequence ID" value="WGH77108.1"/>
    <property type="molecule type" value="Genomic_DNA"/>
</dbReference>
<organism evidence="2 3">
    <name type="scientific">Tenacibaculum tangerinum</name>
    <dbReference type="NCBI Taxonomy" id="3038772"/>
    <lineage>
        <taxon>Bacteria</taxon>
        <taxon>Pseudomonadati</taxon>
        <taxon>Bacteroidota</taxon>
        <taxon>Flavobacteriia</taxon>
        <taxon>Flavobacteriales</taxon>
        <taxon>Flavobacteriaceae</taxon>
        <taxon>Tenacibaculum</taxon>
    </lineage>
</organism>
<evidence type="ECO:0000313" key="3">
    <source>
        <dbReference type="Proteomes" id="UP001232001"/>
    </source>
</evidence>
<feature type="domain" description="Outer membrane protein beta-barrel" evidence="1">
    <location>
        <begin position="7"/>
        <end position="202"/>
    </location>
</feature>
<gene>
    <name evidence="2" type="ORF">P8625_12810</name>
</gene>
<dbReference type="Proteomes" id="UP001232001">
    <property type="component" value="Chromosome"/>
</dbReference>
<name>A0ABY8L6T7_9FLAO</name>
<sequence length="232" mass="26732">MKEESKNKWNLSVVGGINYLNSITKGSSIDKNLENNSIDHNFSYNFGVYLNYDANEKFSFRVGIHKLQMNYRTTRILIEEPQIQLGSLTQINGISTQYTGTINSIFNNDSHINITQKIIYIEVPTELKYRLKNNHNYKLDLIAGYSTLFLQNNSIYGDSNNTKKFKIGTTDNVSKVNLSMNLGISNQFELSNNLFLNLELNYKQYLNTYNKNNMNLAPFMINLQTGLTYKVQ</sequence>
<keyword evidence="3" id="KW-1185">Reference proteome</keyword>
<dbReference type="Pfam" id="PF13568">
    <property type="entry name" value="OMP_b-brl_2"/>
    <property type="match status" value="1"/>
</dbReference>
<protein>
    <submittedName>
        <fullName evidence="2">Outer membrane beta-barrel protein</fullName>
    </submittedName>
</protein>
<proteinExistence type="predicted"/>
<dbReference type="InterPro" id="IPR025665">
    <property type="entry name" value="Beta-barrel_OMP_2"/>
</dbReference>